<dbReference type="OrthoDB" id="1771153at2"/>
<proteinExistence type="predicted"/>
<keyword evidence="2" id="KW-1185">Reference proteome</keyword>
<evidence type="ECO:0000313" key="2">
    <source>
        <dbReference type="Proteomes" id="UP000005561"/>
    </source>
</evidence>
<protein>
    <submittedName>
        <fullName evidence="1">Uncharacterized protein</fullName>
    </submittedName>
</protein>
<name>C6LIK0_9FIRM</name>
<dbReference type="AlphaFoldDB" id="C6LIK0"/>
<evidence type="ECO:0000313" key="1">
    <source>
        <dbReference type="EMBL" id="EET59582.1"/>
    </source>
</evidence>
<dbReference type="RefSeq" id="WP_006863212.1">
    <property type="nucleotide sequence ID" value="NZ_ACCL02000017.1"/>
</dbReference>
<accession>C6LIK0</accession>
<sequence>MSAIGQKKEFISQAQPARNRQVKNSRLYRELKSYQEAGIQLWLDGKPSTSYQIADCVCERTNYMRDYYVDCRNQVCGIGFDRIRKENQQAVQSPCAKSLNKYEYFLKKSKIVRTKH</sequence>
<reference evidence="1" key="1">
    <citation type="submission" date="2009-07" db="EMBL/GenBank/DDBJ databases">
        <authorList>
            <person name="Weinstock G."/>
            <person name="Sodergren E."/>
            <person name="Clifton S."/>
            <person name="Fulton L."/>
            <person name="Fulton B."/>
            <person name="Courtney L."/>
            <person name="Fronick C."/>
            <person name="Harrison M."/>
            <person name="Strong C."/>
            <person name="Farmer C."/>
            <person name="Delahaunty K."/>
            <person name="Markovic C."/>
            <person name="Hall O."/>
            <person name="Minx P."/>
            <person name="Tomlinson C."/>
            <person name="Mitreva M."/>
            <person name="Nelson J."/>
            <person name="Hou S."/>
            <person name="Wollam A."/>
            <person name="Pepin K.H."/>
            <person name="Johnson M."/>
            <person name="Bhonagiri V."/>
            <person name="Nash W.E."/>
            <person name="Warren W."/>
            <person name="Chinwalla A."/>
            <person name="Mardis E.R."/>
            <person name="Wilson R.K."/>
        </authorList>
    </citation>
    <scope>NUCLEOTIDE SEQUENCE [LARGE SCALE GENOMIC DNA]</scope>
    <source>
        <strain evidence="1">DSM 14469</strain>
    </source>
</reference>
<comment type="caution">
    <text evidence="1">The sequence shown here is derived from an EMBL/GenBank/DDBJ whole genome shotgun (WGS) entry which is preliminary data.</text>
</comment>
<gene>
    <name evidence="1" type="ORF">BRYFOR_08438</name>
</gene>
<dbReference type="STRING" id="168384.SAMN05660368_01877"/>
<dbReference type="Proteomes" id="UP000005561">
    <property type="component" value="Unassembled WGS sequence"/>
</dbReference>
<dbReference type="EMBL" id="ACCL02000017">
    <property type="protein sequence ID" value="EET59582.1"/>
    <property type="molecule type" value="Genomic_DNA"/>
</dbReference>
<organism evidence="1 2">
    <name type="scientific">Marvinbryantia formatexigens DSM 14469</name>
    <dbReference type="NCBI Taxonomy" id="478749"/>
    <lineage>
        <taxon>Bacteria</taxon>
        <taxon>Bacillati</taxon>
        <taxon>Bacillota</taxon>
        <taxon>Clostridia</taxon>
        <taxon>Lachnospirales</taxon>
        <taxon>Lachnospiraceae</taxon>
        <taxon>Marvinbryantia</taxon>
    </lineage>
</organism>